<feature type="chain" id="PRO_5038356441" evidence="2">
    <location>
        <begin position="21"/>
        <end position="330"/>
    </location>
</feature>
<dbReference type="AlphaFoldDB" id="A0A3N6ZL33"/>
<dbReference type="InterPro" id="IPR028082">
    <property type="entry name" value="Peripla_BP_I"/>
</dbReference>
<dbReference type="EMBL" id="RQJX01000011">
    <property type="protein sequence ID" value="RQN07727.1"/>
    <property type="molecule type" value="Genomic_DNA"/>
</dbReference>
<protein>
    <submittedName>
        <fullName evidence="4">BMP family ABC transporter substrate-binding protein</fullName>
    </submittedName>
</protein>
<evidence type="ECO:0000256" key="1">
    <source>
        <dbReference type="ARBA" id="ARBA00022729"/>
    </source>
</evidence>
<evidence type="ECO:0000313" key="5">
    <source>
        <dbReference type="Proteomes" id="UP000275225"/>
    </source>
</evidence>
<keyword evidence="5" id="KW-1185">Reference proteome</keyword>
<dbReference type="SUPFAM" id="SSF53822">
    <property type="entry name" value="Periplasmic binding protein-like I"/>
    <property type="match status" value="1"/>
</dbReference>
<name>A0A3N6ZL33_9ACTN</name>
<dbReference type="RefSeq" id="WP_124236935.1">
    <property type="nucleotide sequence ID" value="NZ_JBHUFI010000002.1"/>
</dbReference>
<keyword evidence="1 2" id="KW-0732">Signal</keyword>
<organism evidence="4 5">
    <name type="scientific">Aeromicrobium camelliae</name>
    <dbReference type="NCBI Taxonomy" id="1538144"/>
    <lineage>
        <taxon>Bacteria</taxon>
        <taxon>Bacillati</taxon>
        <taxon>Actinomycetota</taxon>
        <taxon>Actinomycetes</taxon>
        <taxon>Propionibacteriales</taxon>
        <taxon>Nocardioidaceae</taxon>
        <taxon>Aeromicrobium</taxon>
    </lineage>
</organism>
<dbReference type="InterPro" id="IPR052910">
    <property type="entry name" value="ABC-Purine-Binding"/>
</dbReference>
<dbReference type="PANTHER" id="PTHR43208">
    <property type="entry name" value="ABC TRANSPORTER SUBSTRATE-BINDING PROTEIN"/>
    <property type="match status" value="1"/>
</dbReference>
<accession>A0A3N6ZL33</accession>
<feature type="signal peptide" evidence="2">
    <location>
        <begin position="1"/>
        <end position="20"/>
    </location>
</feature>
<proteinExistence type="predicted"/>
<dbReference type="InterPro" id="IPR003760">
    <property type="entry name" value="PnrA-like"/>
</dbReference>
<comment type="caution">
    <text evidence="4">The sequence shown here is derived from an EMBL/GenBank/DDBJ whole genome shotgun (WGS) entry which is preliminary data.</text>
</comment>
<reference evidence="4 5" key="1">
    <citation type="submission" date="2018-11" db="EMBL/GenBank/DDBJ databases">
        <authorList>
            <person name="Li F."/>
        </authorList>
    </citation>
    <scope>NUCLEOTIDE SEQUENCE [LARGE SCALE GENOMIC DNA]</scope>
    <source>
        <strain evidence="4 5">YS17T</strain>
    </source>
</reference>
<dbReference type="Gene3D" id="3.40.50.2300">
    <property type="match status" value="2"/>
</dbReference>
<evidence type="ECO:0000256" key="2">
    <source>
        <dbReference type="SAM" id="SignalP"/>
    </source>
</evidence>
<dbReference type="PROSITE" id="PS51257">
    <property type="entry name" value="PROKAR_LIPOPROTEIN"/>
    <property type="match status" value="1"/>
</dbReference>
<sequence>MGLRRCLAAVTALLTACVLASCGAIEEGDHEVSIAGVFSGPTTDADYNALGAKALLDMESDEVKVAYSESVEVPDVERVIEEYVSDGYDIVWTHGSQFYAATAKVAARHPDVTFIGEFDGKPKDQPENVWVIDRNFHTVFYPLGTLAAHLSQTGRVAYLGGLSLPFSYSEVHALEQAIADSGEDVQLSRVWTGDFNDTVRAQQAAAQLMSDGNDIVITSLNLGVVGAFQAVKQEDVGDAWITVKYTDKSANGPEHYAASVIYDFSEPLQKIVDQIQAGERSGYFALTFGDGTSVDVGDEVPAEAKAAVDDAVQRIESGELTVELDQSEVK</sequence>
<evidence type="ECO:0000259" key="3">
    <source>
        <dbReference type="Pfam" id="PF02608"/>
    </source>
</evidence>
<dbReference type="OrthoDB" id="9784230at2"/>
<dbReference type="Pfam" id="PF02608">
    <property type="entry name" value="Bmp"/>
    <property type="match status" value="1"/>
</dbReference>
<gene>
    <name evidence="4" type="ORF">EHW97_09530</name>
</gene>
<dbReference type="PANTHER" id="PTHR43208:SF1">
    <property type="entry name" value="ABC TRANSPORTER SUBSTRATE-BINDING PROTEIN"/>
    <property type="match status" value="1"/>
</dbReference>
<evidence type="ECO:0000313" key="4">
    <source>
        <dbReference type="EMBL" id="RQN07727.1"/>
    </source>
</evidence>
<dbReference type="GO" id="GO:0005886">
    <property type="term" value="C:plasma membrane"/>
    <property type="evidence" value="ECO:0007669"/>
    <property type="project" value="InterPro"/>
</dbReference>
<feature type="domain" description="ABC transporter substrate-binding protein PnrA-like" evidence="3">
    <location>
        <begin position="33"/>
        <end position="279"/>
    </location>
</feature>
<dbReference type="Proteomes" id="UP000275225">
    <property type="component" value="Unassembled WGS sequence"/>
</dbReference>